<dbReference type="Proteomes" id="UP000030678">
    <property type="component" value="Unassembled WGS sequence"/>
</dbReference>
<dbReference type="GeneID" id="19982687"/>
<dbReference type="HOGENOM" id="CLU_006454_0_0_1"/>
<dbReference type="RefSeq" id="XP_008726760.1">
    <property type="nucleotide sequence ID" value="XM_008728538.1"/>
</dbReference>
<feature type="compositionally biased region" description="Basic and acidic residues" evidence="1">
    <location>
        <begin position="1120"/>
        <end position="1129"/>
    </location>
</feature>
<evidence type="ECO:0000313" key="3">
    <source>
        <dbReference type="Proteomes" id="UP000030678"/>
    </source>
</evidence>
<reference evidence="2 3" key="1">
    <citation type="submission" date="2013-03" db="EMBL/GenBank/DDBJ databases">
        <title>The Genome Sequence of Cladophialophora carrionii CBS 160.54.</title>
        <authorList>
            <consortium name="The Broad Institute Genomics Platform"/>
            <person name="Cuomo C."/>
            <person name="de Hoog S."/>
            <person name="Gorbushina A."/>
            <person name="Walker B."/>
            <person name="Young S.K."/>
            <person name="Zeng Q."/>
            <person name="Gargeya S."/>
            <person name="Fitzgerald M."/>
            <person name="Haas B."/>
            <person name="Abouelleil A."/>
            <person name="Allen A.W."/>
            <person name="Alvarado L."/>
            <person name="Arachchi H.M."/>
            <person name="Berlin A.M."/>
            <person name="Chapman S.B."/>
            <person name="Gainer-Dewar J."/>
            <person name="Goldberg J."/>
            <person name="Griggs A."/>
            <person name="Gujja S."/>
            <person name="Hansen M."/>
            <person name="Howarth C."/>
            <person name="Imamovic A."/>
            <person name="Ireland A."/>
            <person name="Larimer J."/>
            <person name="McCowan C."/>
            <person name="Murphy C."/>
            <person name="Pearson M."/>
            <person name="Poon T.W."/>
            <person name="Priest M."/>
            <person name="Roberts A."/>
            <person name="Saif S."/>
            <person name="Shea T."/>
            <person name="Sisk P."/>
            <person name="Sykes S."/>
            <person name="Wortman J."/>
            <person name="Nusbaum C."/>
            <person name="Birren B."/>
        </authorList>
    </citation>
    <scope>NUCLEOTIDE SEQUENCE [LARGE SCALE GENOMIC DNA]</scope>
    <source>
        <strain evidence="2 3">CBS 160.54</strain>
    </source>
</reference>
<evidence type="ECO:0000256" key="1">
    <source>
        <dbReference type="SAM" id="MobiDB-lite"/>
    </source>
</evidence>
<protein>
    <submittedName>
        <fullName evidence="2">Uncharacterized protein</fullName>
    </submittedName>
</protein>
<evidence type="ECO:0000313" key="2">
    <source>
        <dbReference type="EMBL" id="ETI24824.1"/>
    </source>
</evidence>
<sequence length="1507" mass="168639">MATDQNVLIPVKLDAFVFNDQVCAGGPGKAKIAPITQPNYTFLRLDTAYLQSDIIYDVDIHNATGADSNARITDLGSGKRRANRRGVYLHWTLPRIYRSGTATTNDGDKASQSLPKFPEVPVRWMIVRYIDDMSKVEPPAARTSLQPVTAWIVESNRCRTLDGPRDSYGKPTDPINLLPSNADLQVDVSPFVDASSSSGDRSILDKQAEIFIGDKTSSTDWTETETDDANSNTVDPGTKAAIDPKSRIDLRLMGSSNELFPDYQLHCSNVFSIVDNFFCGKDAHGEDQFATSVRAHYSVIGWYTKSASDVIQVAEKPGDIKQGDDQPKAKYQTREERLNELNIKIKGFQDEIEPMPKYPREITDWFSRSTGDDKTLTRSICHGAMYNVQWDLATAPKNVAADKFAKLLSEKQPIAVGTTPLDAVMAYAGAHERINGKETGRIEAALKRLEAILLSRDDGVEAHVQAADMMYNWNYLRFDGGDMYHAAASGDQSQGEGGKTTLPADKKLNLLELNRLCRLRDAAKRQLKQQQAAAFSNWWLAVTNAQKDSEIKAKVDKIQRRVDALKGTITACQIRIDKLTGTASGDASPDPNKVNDFEPGVYDPYKQQRDPTLLVGGIQSGWEVDYLLALLVRLDCQIVEPDGQDDDNWKAFFRTFVDVKLQSWMRVSVKALLREFVSMRLRRKDEDNGHPKQPSMLIERGLLRPVEYRPFGNGDPHAEPPPRPVLKAEIPLYHDKLGRGLDNEPLWRDLWNDTQPWFPLFLEWEVEYTHIGLDDWRLTESKWWQSEGAKLHYNIHGKLDLARKYDKTLDKRAFSGRVLILPQPSFSLETKITQLLADTLPSELEEYLPKEEREYLVQHLKDLRYLSAPLGGFNGHLQTTDAGNHVKPSIRDPVKGTLTFMAEARRVDAGFDELKMPVMELETDVTPYGTARKPLGGKDPPSSFKPVVHGQFKLTRLNIVDKFGQVIHLLSPEPVPYRPKPEEIPRAYPCLSDWYSPEAKITATHKTVPNTVEDVLDENKPQCEFAQVPPQIGQPVRLNARWVLPHEPEISTVPAMRAIEPEEHPPFWRAANDWDSPIWGWVVVNYANYGLQFFLPSGAFYREVRIGGPSGALASPEWLPFKEPDDPDSRGGQGDGGQAARQLARLVEAVATLRGYLPAFMAMVNAASASTGTAPPSAYSEFKSALIGKPLALVNMGWSLELAEFQTESRLVNDGKVDRKLYAQPVTRKAPGPGCEKNDEYDEEYYRFPVKLGDRQRGFDGLVGYFKPKPTADLKIGDALELSTVYTHFSPTTTLFEMELQKLSSRSRSEPEVGRISPITPDTYPKLAPYYIDPFDDDSGEGIEAQTYSDISNEQLCVFGAIVDPFSPVHAWSGILPVKDLVLPNWTWQGPIDQVSAFFHAGPVLVTSDVPDFDAKQELKQGKLIPKVVDKKQPDEAVALPGGSLGQWTWLQPYMPEKEGRTSEENLEQFMPLSVDLVDEAARLERGPYTLLEGYLQMASGAVNTDK</sequence>
<accession>V9DD40</accession>
<feature type="region of interest" description="Disordered" evidence="1">
    <location>
        <begin position="219"/>
        <end position="238"/>
    </location>
</feature>
<dbReference type="EMBL" id="KB822704">
    <property type="protein sequence ID" value="ETI24824.1"/>
    <property type="molecule type" value="Genomic_DNA"/>
</dbReference>
<dbReference type="OrthoDB" id="2992173at2759"/>
<proteinExistence type="predicted"/>
<dbReference type="VEuPathDB" id="FungiDB:G647_04194"/>
<organism evidence="2 3">
    <name type="scientific">Cladophialophora carrionii CBS 160.54</name>
    <dbReference type="NCBI Taxonomy" id="1279043"/>
    <lineage>
        <taxon>Eukaryota</taxon>
        <taxon>Fungi</taxon>
        <taxon>Dikarya</taxon>
        <taxon>Ascomycota</taxon>
        <taxon>Pezizomycotina</taxon>
        <taxon>Eurotiomycetes</taxon>
        <taxon>Chaetothyriomycetidae</taxon>
        <taxon>Chaetothyriales</taxon>
        <taxon>Herpotrichiellaceae</taxon>
        <taxon>Cladophialophora</taxon>
    </lineage>
</organism>
<name>V9DD40_9EURO</name>
<feature type="region of interest" description="Disordered" evidence="1">
    <location>
        <begin position="1115"/>
        <end position="1139"/>
    </location>
</feature>
<gene>
    <name evidence="2" type="ORF">G647_04194</name>
</gene>